<dbReference type="OrthoDB" id="6375801at2759"/>
<dbReference type="Proteomes" id="UP001152320">
    <property type="component" value="Unassembled WGS sequence"/>
</dbReference>
<feature type="region of interest" description="Disordered" evidence="1">
    <location>
        <begin position="557"/>
        <end position="577"/>
    </location>
</feature>
<evidence type="ECO:0000313" key="2">
    <source>
        <dbReference type="EMBL" id="KAJ8018751.1"/>
    </source>
</evidence>
<reference evidence="2" key="1">
    <citation type="submission" date="2021-10" db="EMBL/GenBank/DDBJ databases">
        <title>Tropical sea cucumber genome reveals ecological adaptation and Cuvierian tubules defense mechanism.</title>
        <authorList>
            <person name="Chen T."/>
        </authorList>
    </citation>
    <scope>NUCLEOTIDE SEQUENCE</scope>
    <source>
        <strain evidence="2">Nanhai2018</strain>
        <tissue evidence="2">Muscle</tissue>
    </source>
</reference>
<keyword evidence="3" id="KW-1185">Reference proteome</keyword>
<accession>A0A9Q0YHE6</accession>
<organism evidence="2 3">
    <name type="scientific">Holothuria leucospilota</name>
    <name type="common">Black long sea cucumber</name>
    <name type="synonym">Mertensiothuria leucospilota</name>
    <dbReference type="NCBI Taxonomy" id="206669"/>
    <lineage>
        <taxon>Eukaryota</taxon>
        <taxon>Metazoa</taxon>
        <taxon>Echinodermata</taxon>
        <taxon>Eleutherozoa</taxon>
        <taxon>Echinozoa</taxon>
        <taxon>Holothuroidea</taxon>
        <taxon>Aspidochirotacea</taxon>
        <taxon>Aspidochirotida</taxon>
        <taxon>Holothuriidae</taxon>
        <taxon>Holothuria</taxon>
    </lineage>
</organism>
<gene>
    <name evidence="2" type="ORF">HOLleu_43072</name>
</gene>
<evidence type="ECO:0000256" key="1">
    <source>
        <dbReference type="SAM" id="MobiDB-lite"/>
    </source>
</evidence>
<dbReference type="AlphaFoldDB" id="A0A9Q0YHE6"/>
<evidence type="ECO:0000313" key="3">
    <source>
        <dbReference type="Proteomes" id="UP001152320"/>
    </source>
</evidence>
<dbReference type="PANTHER" id="PTHR46601:SF1">
    <property type="entry name" value="ADF-H DOMAIN-CONTAINING PROTEIN"/>
    <property type="match status" value="1"/>
</dbReference>
<dbReference type="EMBL" id="JAIZAY010000202">
    <property type="protein sequence ID" value="KAJ8018751.1"/>
    <property type="molecule type" value="Genomic_DNA"/>
</dbReference>
<feature type="compositionally biased region" description="Low complexity" evidence="1">
    <location>
        <begin position="562"/>
        <end position="577"/>
    </location>
</feature>
<proteinExistence type="predicted"/>
<comment type="caution">
    <text evidence="2">The sequence shown here is derived from an EMBL/GenBank/DDBJ whole genome shotgun (WGS) entry which is preliminary data.</text>
</comment>
<sequence>MPRSPRKKTAVLKKLFSNLTSDKKTKIGEDSMAARRARKLTEAKRIAAEFLERSDISYTCPGQRDQVYCGKDETGERVYRPKRYLLWKYSEVLAMLNDELEIKLGEKGRIGYGTFQYYMKMQKHIKPFSEKHFPDIPTTSKSELLKLIVCDPKSPGCIDGSCDECPRIAAISGLELGEDEDLLYHQWKRREGKNYPEKVMESGTTEETKELFLAQLLEYKRHHCNKLRQHEEMAYLREHLEAGEVIIQVDFSENYENQQQKEIHSAYFGHEAYAVYTACIWYILPECKKVTSASFAFVTDSTDHSKFGAFHYNKLLIRKAKYADQTLNIGVTFIPSTSIQQFEIPCAVLIPGTQAIRFVQRSLDSDEIWLNFYRNSQFRQAGEVPVGSAVYRWEAATYSMKSHRVHLQVTLLIPTSMTQSPGPKADSEKMCQPKCGDFVAVMLSGKRQKKLYVAQVTDTTPKSSDAEDAVQLKYMEAVKEGVYRWADDDYSRESVSSIVAILDPPHSVQGPATRETFKFNISALFSFHVFRNGHDRKLNKTRRRTNIIPKTIHTLQRKRKSLLPPTNRTTTTRRLVL</sequence>
<name>A0A9Q0YHE6_HOLLE</name>
<dbReference type="PANTHER" id="PTHR46601">
    <property type="entry name" value="ULP_PROTEASE DOMAIN-CONTAINING PROTEIN"/>
    <property type="match status" value="1"/>
</dbReference>
<protein>
    <submittedName>
        <fullName evidence="2">Uncharacterized protein</fullName>
    </submittedName>
</protein>